<dbReference type="GO" id="GO:0022857">
    <property type="term" value="F:transmembrane transporter activity"/>
    <property type="evidence" value="ECO:0007669"/>
    <property type="project" value="InterPro"/>
</dbReference>
<feature type="transmembrane region" description="Helical" evidence="5">
    <location>
        <begin position="274"/>
        <end position="298"/>
    </location>
</feature>
<keyword evidence="8" id="KW-1185">Reference proteome</keyword>
<feature type="transmembrane region" description="Helical" evidence="5">
    <location>
        <begin position="130"/>
        <end position="152"/>
    </location>
</feature>
<keyword evidence="3 5" id="KW-1133">Transmembrane helix</keyword>
<feature type="transmembrane region" description="Helical" evidence="5">
    <location>
        <begin position="38"/>
        <end position="56"/>
    </location>
</feature>
<feature type="transmembrane region" description="Helical" evidence="5">
    <location>
        <begin position="310"/>
        <end position="326"/>
    </location>
</feature>
<protein>
    <submittedName>
        <fullName evidence="7">MFS transporter</fullName>
    </submittedName>
</protein>
<dbReference type="Proteomes" id="UP000327000">
    <property type="component" value="Unassembled WGS sequence"/>
</dbReference>
<feature type="transmembrane region" description="Helical" evidence="5">
    <location>
        <begin position="250"/>
        <end position="268"/>
    </location>
</feature>
<keyword evidence="4 5" id="KW-0472">Membrane</keyword>
<sequence>MTATPATSATTSQLTPAPAATTALTSLPGAGGKGPRTGLLLTVISVCTAITAANIYLATPLLGLIAKDFGVPSSSVGWVASVGQLGYAVGLLLFAPLGDTADRRRLVWMLSTVAAVAVAAAGLMRGTPALAAAVLVACAATVVPQLLVPLVAERAPAERRGRHVGAVVTGLFAGSVAARVLGGLAGQAYGWRPVFFGAAVLTLAIGVLTAAVLPPETRPIRRSHPLRVIAGLPGLMVSSPALRAACVRQAGVFGTWSALWTTLVLLLTDEHGAYAMSTATAGLFGLFGLTSAAASPLAGTLIDRFGTHRVMATGYAAAVVSLPLFWLGGEHLWALCAGAILLHAGFTAGQVANQTRALGATSTPSAANTAYVVCSFASGAITSALAGPAFGHWGWDGVCVIAAVCAVAGWVGGALVARER</sequence>
<comment type="caution">
    <text evidence="7">The sequence shown here is derived from an EMBL/GenBank/DDBJ whole genome shotgun (WGS) entry which is preliminary data.</text>
</comment>
<dbReference type="CDD" id="cd17324">
    <property type="entry name" value="MFS_NepI_like"/>
    <property type="match status" value="1"/>
</dbReference>
<dbReference type="GO" id="GO:0005886">
    <property type="term" value="C:plasma membrane"/>
    <property type="evidence" value="ECO:0007669"/>
    <property type="project" value="UniProtKB-SubCell"/>
</dbReference>
<dbReference type="InterPro" id="IPR036259">
    <property type="entry name" value="MFS_trans_sf"/>
</dbReference>
<keyword evidence="2 5" id="KW-0812">Transmembrane</keyword>
<dbReference type="SUPFAM" id="SSF103473">
    <property type="entry name" value="MFS general substrate transporter"/>
    <property type="match status" value="1"/>
</dbReference>
<name>A0A5N5WBA1_STRMB</name>
<feature type="transmembrane region" description="Helical" evidence="5">
    <location>
        <begin position="393"/>
        <end position="417"/>
    </location>
</feature>
<feature type="transmembrane region" description="Helical" evidence="5">
    <location>
        <begin position="76"/>
        <end position="94"/>
    </location>
</feature>
<evidence type="ECO:0000259" key="6">
    <source>
        <dbReference type="PROSITE" id="PS50850"/>
    </source>
</evidence>
<feature type="domain" description="Major facilitator superfamily (MFS) profile" evidence="6">
    <location>
        <begin position="40"/>
        <end position="420"/>
    </location>
</feature>
<evidence type="ECO:0000256" key="4">
    <source>
        <dbReference type="ARBA" id="ARBA00023136"/>
    </source>
</evidence>
<dbReference type="AlphaFoldDB" id="A0A5N5WBA1"/>
<feature type="transmembrane region" description="Helical" evidence="5">
    <location>
        <begin position="194"/>
        <end position="213"/>
    </location>
</feature>
<evidence type="ECO:0000256" key="2">
    <source>
        <dbReference type="ARBA" id="ARBA00022692"/>
    </source>
</evidence>
<feature type="transmembrane region" description="Helical" evidence="5">
    <location>
        <begin position="332"/>
        <end position="353"/>
    </location>
</feature>
<dbReference type="Pfam" id="PF07690">
    <property type="entry name" value="MFS_1"/>
    <property type="match status" value="2"/>
</dbReference>
<feature type="transmembrane region" description="Helical" evidence="5">
    <location>
        <begin position="365"/>
        <end position="387"/>
    </location>
</feature>
<reference evidence="7 8" key="1">
    <citation type="journal article" date="2019" name="Microb. Cell Fact.">
        <title>Exploring novel herbicidin analogues by transcriptional regulator overexpression and MS/MS molecular networking.</title>
        <authorList>
            <person name="Shi Y."/>
            <person name="Gu R."/>
            <person name="Li Y."/>
            <person name="Wang X."/>
            <person name="Ren W."/>
            <person name="Li X."/>
            <person name="Wang L."/>
            <person name="Xie Y."/>
            <person name="Hong B."/>
        </authorList>
    </citation>
    <scope>NUCLEOTIDE SEQUENCE [LARGE SCALE GENOMIC DNA]</scope>
    <source>
        <strain evidence="7 8">US-43</strain>
    </source>
</reference>
<dbReference type="PANTHER" id="PTHR42910:SF1">
    <property type="entry name" value="MAJOR FACILITATOR SUPERFAMILY (MFS) PROFILE DOMAIN-CONTAINING PROTEIN"/>
    <property type="match status" value="1"/>
</dbReference>
<dbReference type="InterPro" id="IPR011701">
    <property type="entry name" value="MFS"/>
</dbReference>
<evidence type="ECO:0000256" key="1">
    <source>
        <dbReference type="ARBA" id="ARBA00004651"/>
    </source>
</evidence>
<evidence type="ECO:0000256" key="3">
    <source>
        <dbReference type="ARBA" id="ARBA00022989"/>
    </source>
</evidence>
<dbReference type="EMBL" id="VOKX01000014">
    <property type="protein sequence ID" value="KAB7848539.1"/>
    <property type="molecule type" value="Genomic_DNA"/>
</dbReference>
<dbReference type="PANTHER" id="PTHR42910">
    <property type="entry name" value="TRANSPORTER SCO4007-RELATED"/>
    <property type="match status" value="1"/>
</dbReference>
<evidence type="ECO:0000313" key="7">
    <source>
        <dbReference type="EMBL" id="KAB7848539.1"/>
    </source>
</evidence>
<gene>
    <name evidence="7" type="ORF">FRZ00_09655</name>
</gene>
<dbReference type="OrthoDB" id="9815356at2"/>
<dbReference type="Gene3D" id="1.20.1250.20">
    <property type="entry name" value="MFS general substrate transporter like domains"/>
    <property type="match status" value="1"/>
</dbReference>
<accession>A0A5N5WBA1</accession>
<dbReference type="InterPro" id="IPR020846">
    <property type="entry name" value="MFS_dom"/>
</dbReference>
<feature type="transmembrane region" description="Helical" evidence="5">
    <location>
        <begin position="106"/>
        <end position="124"/>
    </location>
</feature>
<evidence type="ECO:0000313" key="8">
    <source>
        <dbReference type="Proteomes" id="UP000327000"/>
    </source>
</evidence>
<dbReference type="PROSITE" id="PS50850">
    <property type="entry name" value="MFS"/>
    <property type="match status" value="1"/>
</dbReference>
<evidence type="ECO:0000256" key="5">
    <source>
        <dbReference type="SAM" id="Phobius"/>
    </source>
</evidence>
<feature type="transmembrane region" description="Helical" evidence="5">
    <location>
        <begin position="164"/>
        <end position="182"/>
    </location>
</feature>
<proteinExistence type="predicted"/>
<comment type="subcellular location">
    <subcellularLocation>
        <location evidence="1">Cell membrane</location>
        <topology evidence="1">Multi-pass membrane protein</topology>
    </subcellularLocation>
</comment>
<organism evidence="7 8">
    <name type="scientific">Streptomyces mobaraensis</name>
    <name type="common">Streptoverticillium mobaraense</name>
    <dbReference type="NCBI Taxonomy" id="35621"/>
    <lineage>
        <taxon>Bacteria</taxon>
        <taxon>Bacillati</taxon>
        <taxon>Actinomycetota</taxon>
        <taxon>Actinomycetes</taxon>
        <taxon>Kitasatosporales</taxon>
        <taxon>Streptomycetaceae</taxon>
        <taxon>Streptomyces</taxon>
    </lineage>
</organism>
<dbReference type="RefSeq" id="WP_152263115.1">
    <property type="nucleotide sequence ID" value="NZ_VOKX01000014.1"/>
</dbReference>